<dbReference type="Proteomes" id="UP000294299">
    <property type="component" value="Chromosome NFRAN"/>
</dbReference>
<dbReference type="EMBL" id="LR216287">
    <property type="protein sequence ID" value="VFJ13367.1"/>
    <property type="molecule type" value="Genomic_DNA"/>
</dbReference>
<dbReference type="GeneID" id="39420487"/>
<dbReference type="AlphaFoldDB" id="A0A484IAX4"/>
<sequence length="100" mass="10915">MSEITNTSDSGNTYSTSDQSKGTSKEHLSEWSDMISKIIDKLTGKDLQVTYTFDDVEIEIQRAGGSDGKHQAGAKWKIDGKVTISTELINDSQVNNSSGR</sequence>
<dbReference type="OrthoDB" id="11564at2157"/>
<evidence type="ECO:0000256" key="1">
    <source>
        <dbReference type="SAM" id="MobiDB-lite"/>
    </source>
</evidence>
<dbReference type="RefSeq" id="WP_197731120.1">
    <property type="nucleotide sequence ID" value="NZ_LR216287.1"/>
</dbReference>
<gene>
    <name evidence="2" type="ORF">NFRAN_1045</name>
</gene>
<dbReference type="KEGG" id="nfn:NFRAN_1045"/>
<organism evidence="2 3">
    <name type="scientific">Candidatus Nitrosocosmicus franklandianus</name>
    <dbReference type="NCBI Taxonomy" id="1798806"/>
    <lineage>
        <taxon>Archaea</taxon>
        <taxon>Nitrososphaerota</taxon>
        <taxon>Nitrososphaeria</taxon>
        <taxon>Nitrososphaerales</taxon>
        <taxon>Nitrososphaeraceae</taxon>
        <taxon>Candidatus Nitrosocosmicus</taxon>
    </lineage>
</organism>
<accession>A0A484IAX4</accession>
<name>A0A484IAX4_9ARCH</name>
<feature type="region of interest" description="Disordered" evidence="1">
    <location>
        <begin position="1"/>
        <end position="27"/>
    </location>
</feature>
<feature type="compositionally biased region" description="Polar residues" evidence="1">
    <location>
        <begin position="1"/>
        <end position="22"/>
    </location>
</feature>
<evidence type="ECO:0000313" key="3">
    <source>
        <dbReference type="Proteomes" id="UP000294299"/>
    </source>
</evidence>
<evidence type="ECO:0000313" key="2">
    <source>
        <dbReference type="EMBL" id="VFJ13367.1"/>
    </source>
</evidence>
<proteinExistence type="predicted"/>
<keyword evidence="3" id="KW-1185">Reference proteome</keyword>
<protein>
    <submittedName>
        <fullName evidence="2">Uncharacterized protein</fullName>
    </submittedName>
</protein>
<reference evidence="2 3" key="1">
    <citation type="submission" date="2019-02" db="EMBL/GenBank/DDBJ databases">
        <authorList>
            <person name="Lehtovirta-Morley E L."/>
        </authorList>
    </citation>
    <scope>NUCLEOTIDE SEQUENCE [LARGE SCALE GENOMIC DNA]</scope>
    <source>
        <strain evidence="2">NFRAN1</strain>
    </source>
</reference>